<name>A0AAE1RK71_9SOLA</name>
<protein>
    <recommendedName>
        <fullName evidence="7">Amino acid transporter transmembrane domain-containing protein</fullName>
    </recommendedName>
</protein>
<accession>A0AAE1RK71</accession>
<feature type="transmembrane region" description="Helical" evidence="6">
    <location>
        <begin position="364"/>
        <end position="386"/>
    </location>
</feature>
<evidence type="ECO:0000256" key="2">
    <source>
        <dbReference type="ARBA" id="ARBA00022692"/>
    </source>
</evidence>
<feature type="transmembrane region" description="Helical" evidence="6">
    <location>
        <begin position="59"/>
        <end position="80"/>
    </location>
</feature>
<evidence type="ECO:0000256" key="4">
    <source>
        <dbReference type="ARBA" id="ARBA00022989"/>
    </source>
</evidence>
<evidence type="ECO:0000259" key="7">
    <source>
        <dbReference type="Pfam" id="PF01490"/>
    </source>
</evidence>
<feature type="transmembrane region" description="Helical" evidence="6">
    <location>
        <begin position="336"/>
        <end position="352"/>
    </location>
</feature>
<comment type="subcellular location">
    <subcellularLocation>
        <location evidence="1">Membrane</location>
        <topology evidence="1">Multi-pass membrane protein</topology>
    </subcellularLocation>
</comment>
<feature type="domain" description="Amino acid transporter transmembrane" evidence="7">
    <location>
        <begin position="2"/>
        <end position="370"/>
    </location>
</feature>
<feature type="transmembrane region" description="Helical" evidence="6">
    <location>
        <begin position="130"/>
        <end position="153"/>
    </location>
</feature>
<dbReference type="AlphaFoldDB" id="A0AAE1RK71"/>
<gene>
    <name evidence="8" type="ORF">RND71_028679</name>
</gene>
<feature type="transmembrane region" description="Helical" evidence="6">
    <location>
        <begin position="268"/>
        <end position="287"/>
    </location>
</feature>
<dbReference type="Proteomes" id="UP001291623">
    <property type="component" value="Unassembled WGS sequence"/>
</dbReference>
<sequence>MSVPATLKVLGVIPAFVLIVLIALLVDISVDFMLRFTYAGESKTYAALMNESFGKIGSVAVQISVMITNLGCLIMYLIIIGDVLSGQGEHIGVLQEWFGIHWWNSRNFAILFIVLFVMLPLVLYRRIESLWLSSALAVLLAIVFVVICSVMAITEILKGKTVSPRMLPQMDNGTSFFNLFTAVPVIVTAFTFHFNVHPIGTELGKPAAMSSAVKISLVLCAAIYFSIGIFGYLLFGDSIMPDILVNFDKSSGTSAISSLLNDIVRLSYAFHLMLVFPLLNFSLRANIDELVFPKKPFLATDTKRFVPLSLVLLAFSYVAAIFIPSIWYIFQFMGSTAGVCIAFIFPGAICLRDVHGISSRKDKIIAVIMIVQAVVTSLVTIGTNIYNMSGNRS</sequence>
<evidence type="ECO:0000313" key="9">
    <source>
        <dbReference type="Proteomes" id="UP001291623"/>
    </source>
</evidence>
<feature type="transmembrane region" description="Helical" evidence="6">
    <location>
        <begin position="100"/>
        <end position="123"/>
    </location>
</feature>
<reference evidence="8" key="1">
    <citation type="submission" date="2023-12" db="EMBL/GenBank/DDBJ databases">
        <title>Genome assembly of Anisodus tanguticus.</title>
        <authorList>
            <person name="Wang Y.-J."/>
        </authorList>
    </citation>
    <scope>NUCLEOTIDE SEQUENCE</scope>
    <source>
        <strain evidence="8">KB-2021</strain>
        <tissue evidence="8">Leaf</tissue>
    </source>
</reference>
<dbReference type="PANTHER" id="PTHR22950">
    <property type="entry name" value="AMINO ACID TRANSPORTER"/>
    <property type="match status" value="1"/>
</dbReference>
<keyword evidence="9" id="KW-1185">Reference proteome</keyword>
<evidence type="ECO:0000256" key="5">
    <source>
        <dbReference type="ARBA" id="ARBA00023136"/>
    </source>
</evidence>
<keyword evidence="2 6" id="KW-0812">Transmembrane</keyword>
<dbReference type="InterPro" id="IPR013057">
    <property type="entry name" value="AA_transpt_TM"/>
</dbReference>
<keyword evidence="5 6" id="KW-0472">Membrane</keyword>
<feature type="transmembrane region" description="Helical" evidence="6">
    <location>
        <begin position="12"/>
        <end position="38"/>
    </location>
</feature>
<comment type="caution">
    <text evidence="8">The sequence shown here is derived from an EMBL/GenBank/DDBJ whole genome shotgun (WGS) entry which is preliminary data.</text>
</comment>
<feature type="transmembrane region" description="Helical" evidence="6">
    <location>
        <begin position="215"/>
        <end position="235"/>
    </location>
</feature>
<dbReference type="PANTHER" id="PTHR22950:SF323">
    <property type="entry name" value="AMINO ACID TRANSPORTER AVT6C"/>
    <property type="match status" value="1"/>
</dbReference>
<dbReference type="GO" id="GO:0015179">
    <property type="term" value="F:L-amino acid transmembrane transporter activity"/>
    <property type="evidence" value="ECO:0007669"/>
    <property type="project" value="TreeGrafter"/>
</dbReference>
<evidence type="ECO:0000313" key="8">
    <source>
        <dbReference type="EMBL" id="KAK4353161.1"/>
    </source>
</evidence>
<dbReference type="EMBL" id="JAVYJV010000015">
    <property type="protein sequence ID" value="KAK4353161.1"/>
    <property type="molecule type" value="Genomic_DNA"/>
</dbReference>
<dbReference type="Pfam" id="PF01490">
    <property type="entry name" value="Aa_trans"/>
    <property type="match status" value="1"/>
</dbReference>
<keyword evidence="4 6" id="KW-1133">Transmembrane helix</keyword>
<dbReference type="GO" id="GO:0031090">
    <property type="term" value="C:organelle membrane"/>
    <property type="evidence" value="ECO:0007669"/>
    <property type="project" value="UniProtKB-ARBA"/>
</dbReference>
<keyword evidence="3" id="KW-0029">Amino-acid transport</keyword>
<evidence type="ECO:0000256" key="1">
    <source>
        <dbReference type="ARBA" id="ARBA00004141"/>
    </source>
</evidence>
<feature type="transmembrane region" description="Helical" evidence="6">
    <location>
        <begin position="308"/>
        <end position="330"/>
    </location>
</feature>
<organism evidence="8 9">
    <name type="scientific">Anisodus tanguticus</name>
    <dbReference type="NCBI Taxonomy" id="243964"/>
    <lineage>
        <taxon>Eukaryota</taxon>
        <taxon>Viridiplantae</taxon>
        <taxon>Streptophyta</taxon>
        <taxon>Embryophyta</taxon>
        <taxon>Tracheophyta</taxon>
        <taxon>Spermatophyta</taxon>
        <taxon>Magnoliopsida</taxon>
        <taxon>eudicotyledons</taxon>
        <taxon>Gunneridae</taxon>
        <taxon>Pentapetalae</taxon>
        <taxon>asterids</taxon>
        <taxon>lamiids</taxon>
        <taxon>Solanales</taxon>
        <taxon>Solanaceae</taxon>
        <taxon>Solanoideae</taxon>
        <taxon>Hyoscyameae</taxon>
        <taxon>Anisodus</taxon>
    </lineage>
</organism>
<feature type="transmembrane region" description="Helical" evidence="6">
    <location>
        <begin position="173"/>
        <end position="194"/>
    </location>
</feature>
<evidence type="ECO:0000256" key="3">
    <source>
        <dbReference type="ARBA" id="ARBA00022970"/>
    </source>
</evidence>
<proteinExistence type="predicted"/>
<evidence type="ECO:0000256" key="6">
    <source>
        <dbReference type="SAM" id="Phobius"/>
    </source>
</evidence>
<keyword evidence="3" id="KW-0813">Transport</keyword>